<sequence length="40" mass="4239">MKKIIAITSCPVGIAHTYMAAENLEKVGKAVGAEVKVETH</sequence>
<name>A0A2G0E6J2_ENTFC</name>
<dbReference type="Pfam" id="PF02302">
    <property type="entry name" value="PTS_IIB"/>
    <property type="match status" value="1"/>
</dbReference>
<evidence type="ECO:0000256" key="1">
    <source>
        <dbReference type="ARBA" id="ARBA00022448"/>
    </source>
</evidence>
<dbReference type="Proteomes" id="UP000224303">
    <property type="component" value="Unassembled WGS sequence"/>
</dbReference>
<dbReference type="SUPFAM" id="SSF52794">
    <property type="entry name" value="PTS system IIB component-like"/>
    <property type="match status" value="1"/>
</dbReference>
<dbReference type="Gene3D" id="3.40.50.2300">
    <property type="match status" value="1"/>
</dbReference>
<dbReference type="GO" id="GO:0090563">
    <property type="term" value="F:protein-phosphocysteine-sugar phosphotransferase activity"/>
    <property type="evidence" value="ECO:0007669"/>
    <property type="project" value="TreeGrafter"/>
</dbReference>
<organism evidence="6 7">
    <name type="scientific">Enterococcus faecium</name>
    <name type="common">Streptococcus faecium</name>
    <dbReference type="NCBI Taxonomy" id="1352"/>
    <lineage>
        <taxon>Bacteria</taxon>
        <taxon>Bacillati</taxon>
        <taxon>Bacillota</taxon>
        <taxon>Bacilli</taxon>
        <taxon>Lactobacillales</taxon>
        <taxon>Enterococcaceae</taxon>
        <taxon>Enterococcus</taxon>
    </lineage>
</organism>
<proteinExistence type="predicted"/>
<evidence type="ECO:0000256" key="4">
    <source>
        <dbReference type="ARBA" id="ARBA00022683"/>
    </source>
</evidence>
<dbReference type="GO" id="GO:0008982">
    <property type="term" value="F:protein-N(PI)-phosphohistidine-sugar phosphotransferase activity"/>
    <property type="evidence" value="ECO:0007669"/>
    <property type="project" value="InterPro"/>
</dbReference>
<protein>
    <recommendedName>
        <fullName evidence="5">PTS EIIB type-2 domain-containing protein</fullName>
    </recommendedName>
</protein>
<reference evidence="6 7" key="1">
    <citation type="submission" date="2017-10" db="EMBL/GenBank/DDBJ databases">
        <title>Draft genomes of the Enterococcus faecium isolated from human feces before and after Helicobacter pylori eradication therapy.</title>
        <authorList>
            <person name="Prianichniikov N.A."/>
            <person name="Glushchenko O.E."/>
            <person name="Malakhova M.V."/>
        </authorList>
    </citation>
    <scope>NUCLEOTIDE SEQUENCE [LARGE SCALE GENOMIC DNA]</scope>
    <source>
        <strain evidence="6 7">Hp_5-7</strain>
    </source>
</reference>
<evidence type="ECO:0000256" key="3">
    <source>
        <dbReference type="ARBA" id="ARBA00022679"/>
    </source>
</evidence>
<dbReference type="GO" id="GO:0005886">
    <property type="term" value="C:plasma membrane"/>
    <property type="evidence" value="ECO:0007669"/>
    <property type="project" value="TreeGrafter"/>
</dbReference>
<dbReference type="InterPro" id="IPR013011">
    <property type="entry name" value="PTS_EIIB_2"/>
</dbReference>
<dbReference type="InterPro" id="IPR036095">
    <property type="entry name" value="PTS_EIIB-like_sf"/>
</dbReference>
<evidence type="ECO:0000256" key="2">
    <source>
        <dbReference type="ARBA" id="ARBA00022597"/>
    </source>
</evidence>
<evidence type="ECO:0000313" key="6">
    <source>
        <dbReference type="EMBL" id="PHL20088.1"/>
    </source>
</evidence>
<keyword evidence="4" id="KW-0598">Phosphotransferase system</keyword>
<comment type="caution">
    <text evidence="6">The sequence shown here is derived from an EMBL/GenBank/DDBJ whole genome shotgun (WGS) entry which is preliminary data.</text>
</comment>
<dbReference type="PANTHER" id="PTHR30505">
    <property type="entry name" value="FRUCTOSE-LIKE PERMEASE"/>
    <property type="match status" value="1"/>
</dbReference>
<dbReference type="InterPro" id="IPR003501">
    <property type="entry name" value="PTS_EIIB_2/3"/>
</dbReference>
<evidence type="ECO:0000259" key="5">
    <source>
        <dbReference type="PROSITE" id="PS51099"/>
    </source>
</evidence>
<dbReference type="GO" id="GO:0009401">
    <property type="term" value="P:phosphoenolpyruvate-dependent sugar phosphotransferase system"/>
    <property type="evidence" value="ECO:0007669"/>
    <property type="project" value="UniProtKB-KW"/>
</dbReference>
<feature type="non-terminal residue" evidence="6">
    <location>
        <position position="40"/>
    </location>
</feature>
<keyword evidence="2" id="KW-0762">Sugar transport</keyword>
<gene>
    <name evidence="6" type="ORF">CQR37_16500</name>
</gene>
<dbReference type="PROSITE" id="PS51099">
    <property type="entry name" value="PTS_EIIB_TYPE_2"/>
    <property type="match status" value="1"/>
</dbReference>
<dbReference type="EMBL" id="PCGC01000399">
    <property type="protein sequence ID" value="PHL20088.1"/>
    <property type="molecule type" value="Genomic_DNA"/>
</dbReference>
<accession>A0A2G0E6J2</accession>
<dbReference type="PANTHER" id="PTHR30505:SF0">
    <property type="entry name" value="FRUCTOSE-LIKE PTS SYSTEM EIIBC COMPONENT-RELATED"/>
    <property type="match status" value="1"/>
</dbReference>
<feature type="domain" description="PTS EIIB type-2" evidence="5">
    <location>
        <begin position="2"/>
        <end position="40"/>
    </location>
</feature>
<keyword evidence="1" id="KW-0813">Transport</keyword>
<dbReference type="InterPro" id="IPR050864">
    <property type="entry name" value="Bacterial_PTS_Sugar_Transport"/>
</dbReference>
<keyword evidence="3" id="KW-0808">Transferase</keyword>
<dbReference type="AlphaFoldDB" id="A0A2G0E6J2"/>
<evidence type="ECO:0000313" key="7">
    <source>
        <dbReference type="Proteomes" id="UP000224303"/>
    </source>
</evidence>